<proteinExistence type="predicted"/>
<dbReference type="NCBIfam" id="TIGR00475">
    <property type="entry name" value="selB"/>
    <property type="match status" value="1"/>
</dbReference>
<dbReference type="Gene3D" id="1.10.10.10">
    <property type="entry name" value="Winged helix-like DNA-binding domain superfamily/Winged helix DNA-binding domain"/>
    <property type="match status" value="1"/>
</dbReference>
<reference evidence="6 7" key="1">
    <citation type="submission" date="2019-02" db="EMBL/GenBank/DDBJ databases">
        <title>Deep-cultivation of Planctomycetes and their phenomic and genomic characterization uncovers novel biology.</title>
        <authorList>
            <person name="Wiegand S."/>
            <person name="Jogler M."/>
            <person name="Boedeker C."/>
            <person name="Pinto D."/>
            <person name="Vollmers J."/>
            <person name="Rivas-Marin E."/>
            <person name="Kohn T."/>
            <person name="Peeters S.H."/>
            <person name="Heuer A."/>
            <person name="Rast P."/>
            <person name="Oberbeckmann S."/>
            <person name="Bunk B."/>
            <person name="Jeske O."/>
            <person name="Meyerdierks A."/>
            <person name="Storesund J.E."/>
            <person name="Kallscheuer N."/>
            <person name="Luecker S."/>
            <person name="Lage O.M."/>
            <person name="Pohl T."/>
            <person name="Merkel B.J."/>
            <person name="Hornburger P."/>
            <person name="Mueller R.-W."/>
            <person name="Bruemmer F."/>
            <person name="Labrenz M."/>
            <person name="Spormann A.M."/>
            <person name="Op den Camp H."/>
            <person name="Overmann J."/>
            <person name="Amann R."/>
            <person name="Jetten M.S.M."/>
            <person name="Mascher T."/>
            <person name="Medema M.H."/>
            <person name="Devos D.P."/>
            <person name="Kaster A.-K."/>
            <person name="Ovreas L."/>
            <person name="Rohde M."/>
            <person name="Galperin M.Y."/>
            <person name="Jogler C."/>
        </authorList>
    </citation>
    <scope>NUCLEOTIDE SEQUENCE [LARGE SCALE GENOMIC DNA]</scope>
    <source>
        <strain evidence="6 7">K23_9</strain>
    </source>
</reference>
<dbReference type="PROSITE" id="PS00301">
    <property type="entry name" value="G_TR_1"/>
    <property type="match status" value="1"/>
</dbReference>
<dbReference type="InterPro" id="IPR036388">
    <property type="entry name" value="WH-like_DNA-bd_sf"/>
</dbReference>
<dbReference type="SUPFAM" id="SSF46785">
    <property type="entry name" value="Winged helix' DNA-binding domain"/>
    <property type="match status" value="1"/>
</dbReference>
<evidence type="ECO:0000256" key="1">
    <source>
        <dbReference type="ARBA" id="ARBA00004496"/>
    </source>
</evidence>
<protein>
    <submittedName>
        <fullName evidence="6">Selenocysteine-specific elongation factor</fullName>
    </submittedName>
</protein>
<dbReference type="PRINTS" id="PR00315">
    <property type="entry name" value="ELONGATNFCT"/>
</dbReference>
<dbReference type="Pfam" id="PF09107">
    <property type="entry name" value="WHD_3rd_SelB"/>
    <property type="match status" value="1"/>
</dbReference>
<dbReference type="GO" id="GO:0003746">
    <property type="term" value="F:translation elongation factor activity"/>
    <property type="evidence" value="ECO:0007669"/>
    <property type="project" value="UniProtKB-KW"/>
</dbReference>
<dbReference type="SUPFAM" id="SSF52540">
    <property type="entry name" value="P-loop containing nucleoside triphosphate hydrolases"/>
    <property type="match status" value="1"/>
</dbReference>
<gene>
    <name evidence="6" type="primary">selB</name>
    <name evidence="6" type="ORF">K239x_20040</name>
</gene>
<keyword evidence="7" id="KW-1185">Reference proteome</keyword>
<keyword evidence="4" id="KW-0342">GTP-binding</keyword>
<dbReference type="GO" id="GO:0005525">
    <property type="term" value="F:GTP binding"/>
    <property type="evidence" value="ECO:0007669"/>
    <property type="project" value="UniProtKB-KW"/>
</dbReference>
<dbReference type="PROSITE" id="PS51722">
    <property type="entry name" value="G_TR_2"/>
    <property type="match status" value="1"/>
</dbReference>
<evidence type="ECO:0000256" key="2">
    <source>
        <dbReference type="ARBA" id="ARBA00022490"/>
    </source>
</evidence>
<dbReference type="InterPro" id="IPR015191">
    <property type="entry name" value="SelB_WHD4"/>
</dbReference>
<dbReference type="InterPro" id="IPR005225">
    <property type="entry name" value="Small_GTP-bd"/>
</dbReference>
<keyword evidence="6" id="KW-0251">Elongation factor</keyword>
<dbReference type="GO" id="GO:0001514">
    <property type="term" value="P:selenocysteine incorporation"/>
    <property type="evidence" value="ECO:0007669"/>
    <property type="project" value="InterPro"/>
</dbReference>
<dbReference type="Pfam" id="PF00009">
    <property type="entry name" value="GTP_EFTU"/>
    <property type="match status" value="1"/>
</dbReference>
<dbReference type="Proteomes" id="UP000319817">
    <property type="component" value="Chromosome"/>
</dbReference>
<dbReference type="AlphaFoldDB" id="A0A517NSF0"/>
<dbReference type="InterPro" id="IPR031157">
    <property type="entry name" value="G_TR_CS"/>
</dbReference>
<keyword evidence="3" id="KW-0648">Protein biosynthesis</keyword>
<sequence>MAQCKTFLVWCDPTDFANCVCRGRCAIASRWFIGKTGLMAYTIVGVIGHIDHGKTSLVAALTGVDTDTHPEEKRRGITIDLGFASYKLGDNEFALIDAPGHQKYIGNLLAGVSSIDLGLLVVACDQGIQEQTLEHAAILQNLGVKKLIVAVSRIDLSDADTLAELTEELQVFLADYGFDDIPVLPISSVTGSGLDELKNALASAARTDVRSESGFFRMPIDRVFSVPGRGCVVAGTVWSGKINVGDLLQVAGDATDVRVRELEVHGESVQTSKIGRRTAMNITGVSANDLRRGNELVAAGSFQAATQHVVAINMFRDTAELKIPATVQVHTATNACEARLTGVRKLSPAEQAVVVIETDVPIVTTHSQQFLLRRPYPIGSFASGRFLASLTQPRSQKRELVELGQSLVGPDHLKRLIAWCDYWGEIDIDPVQIELNLGIDRSAIDQLVARGVASGDLLATGQTHIVSSRTVSRSIAYAMKLLKTQADLSEDAWMIEESLVKKLESTGSPSVARLVINQLVDEKQIVRLNHHVAIATDETKLSKKQRARMAQVIDLFKDTRKPPTLKEIAVKLDCSADAISSPVRFATQQRILTDLGKGFLFSTDVFHELLDDLRALFDEQAERSVTEIKDRWQVTRKHAIPLLEYCDKMSLTVRDGNQRTAGPSL</sequence>
<dbReference type="GO" id="GO:0003723">
    <property type="term" value="F:RNA binding"/>
    <property type="evidence" value="ECO:0007669"/>
    <property type="project" value="InterPro"/>
</dbReference>
<dbReference type="Gene3D" id="2.40.30.10">
    <property type="entry name" value="Translation factors"/>
    <property type="match status" value="1"/>
</dbReference>
<dbReference type="GO" id="GO:0005737">
    <property type="term" value="C:cytoplasm"/>
    <property type="evidence" value="ECO:0007669"/>
    <property type="project" value="UniProtKB-SubCell"/>
</dbReference>
<dbReference type="SUPFAM" id="SSF50447">
    <property type="entry name" value="Translation proteins"/>
    <property type="match status" value="1"/>
</dbReference>
<evidence type="ECO:0000256" key="4">
    <source>
        <dbReference type="ARBA" id="ARBA00023134"/>
    </source>
</evidence>
<organism evidence="6 7">
    <name type="scientific">Stieleria marina</name>
    <dbReference type="NCBI Taxonomy" id="1930275"/>
    <lineage>
        <taxon>Bacteria</taxon>
        <taxon>Pseudomonadati</taxon>
        <taxon>Planctomycetota</taxon>
        <taxon>Planctomycetia</taxon>
        <taxon>Pirellulales</taxon>
        <taxon>Pirellulaceae</taxon>
        <taxon>Stieleria</taxon>
    </lineage>
</organism>
<dbReference type="InterPro" id="IPR000795">
    <property type="entry name" value="T_Tr_GTP-bd_dom"/>
</dbReference>
<dbReference type="GO" id="GO:0003924">
    <property type="term" value="F:GTPase activity"/>
    <property type="evidence" value="ECO:0007669"/>
    <property type="project" value="InterPro"/>
</dbReference>
<dbReference type="InterPro" id="IPR009000">
    <property type="entry name" value="Transl_B-barrel_sf"/>
</dbReference>
<dbReference type="InterPro" id="IPR004535">
    <property type="entry name" value="Transl_elong_SelB"/>
</dbReference>
<dbReference type="Gene3D" id="1.10.10.2770">
    <property type="match status" value="1"/>
</dbReference>
<evidence type="ECO:0000313" key="7">
    <source>
        <dbReference type="Proteomes" id="UP000319817"/>
    </source>
</evidence>
<name>A0A517NSF0_9BACT</name>
<evidence type="ECO:0000259" key="5">
    <source>
        <dbReference type="PROSITE" id="PS51722"/>
    </source>
</evidence>
<dbReference type="CDD" id="cd04171">
    <property type="entry name" value="SelB"/>
    <property type="match status" value="1"/>
</dbReference>
<dbReference type="PANTHER" id="PTHR43721">
    <property type="entry name" value="ELONGATION FACTOR TU-RELATED"/>
    <property type="match status" value="1"/>
</dbReference>
<keyword evidence="2" id="KW-0963">Cytoplasm</keyword>
<dbReference type="InterPro" id="IPR027417">
    <property type="entry name" value="P-loop_NTPase"/>
</dbReference>
<comment type="subcellular location">
    <subcellularLocation>
        <location evidence="1">Cytoplasm</location>
    </subcellularLocation>
</comment>
<dbReference type="EMBL" id="CP036526">
    <property type="protein sequence ID" value="QDT10051.1"/>
    <property type="molecule type" value="Genomic_DNA"/>
</dbReference>
<keyword evidence="4" id="KW-0547">Nucleotide-binding</keyword>
<dbReference type="Gene3D" id="3.40.50.300">
    <property type="entry name" value="P-loop containing nucleotide triphosphate hydrolases"/>
    <property type="match status" value="1"/>
</dbReference>
<dbReference type="PANTHER" id="PTHR43721:SF11">
    <property type="entry name" value="SELENOCYSTEINE-SPECIFIC ELONGATION FACTOR"/>
    <property type="match status" value="1"/>
</dbReference>
<dbReference type="NCBIfam" id="TIGR00231">
    <property type="entry name" value="small_GTP"/>
    <property type="match status" value="1"/>
</dbReference>
<dbReference type="InterPro" id="IPR050055">
    <property type="entry name" value="EF-Tu_GTPase"/>
</dbReference>
<dbReference type="OrthoDB" id="9804504at2"/>
<feature type="domain" description="Tr-type G" evidence="5">
    <location>
        <begin position="39"/>
        <end position="209"/>
    </location>
</feature>
<accession>A0A517NSF0</accession>
<evidence type="ECO:0000313" key="6">
    <source>
        <dbReference type="EMBL" id="QDT10051.1"/>
    </source>
</evidence>
<dbReference type="InterPro" id="IPR036390">
    <property type="entry name" value="WH_DNA-bd_sf"/>
</dbReference>
<evidence type="ECO:0000256" key="3">
    <source>
        <dbReference type="ARBA" id="ARBA00022917"/>
    </source>
</evidence>